<reference evidence="2 3" key="1">
    <citation type="submission" date="2019-12" db="EMBL/GenBank/DDBJ databases">
        <authorList>
            <person name="Li C."/>
            <person name="Zhao J."/>
        </authorList>
    </citation>
    <scope>NUCLEOTIDE SEQUENCE [LARGE SCALE GENOMIC DNA]</scope>
    <source>
        <strain evidence="2 3">NEAU-DD11</strain>
    </source>
</reference>
<evidence type="ECO:0000313" key="3">
    <source>
        <dbReference type="Proteomes" id="UP000443353"/>
    </source>
</evidence>
<evidence type="ECO:0000256" key="1">
    <source>
        <dbReference type="SAM" id="Phobius"/>
    </source>
</evidence>
<evidence type="ECO:0000313" key="2">
    <source>
        <dbReference type="EMBL" id="MVW60330.1"/>
    </source>
</evidence>
<dbReference type="AlphaFoldDB" id="A0A7X3FYD9"/>
<sequence length="115" mass="12679">MGGITGLAKNLFGLVVSRVELAALELSEVRNHVIELVVIFAMAALATWFALAYGTATIVALAWEEMGWKILLVMFVVFAVITLILVMKGLSLLKQGKLAFPETMKELRNDRDMLL</sequence>
<name>A0A7X3FYD9_9BURK</name>
<feature type="transmembrane region" description="Helical" evidence="1">
    <location>
        <begin position="36"/>
        <end position="62"/>
    </location>
</feature>
<dbReference type="Pfam" id="PF07332">
    <property type="entry name" value="Phage_holin_3_6"/>
    <property type="match status" value="1"/>
</dbReference>
<protein>
    <submittedName>
        <fullName evidence="2">Phage holin family protein</fullName>
    </submittedName>
</protein>
<dbReference type="InterPro" id="IPR009937">
    <property type="entry name" value="Phage_holin_3_6"/>
</dbReference>
<dbReference type="Proteomes" id="UP000443353">
    <property type="component" value="Unassembled WGS sequence"/>
</dbReference>
<accession>A0A7X3FYD9</accession>
<dbReference type="EMBL" id="WSES01000003">
    <property type="protein sequence ID" value="MVW60330.1"/>
    <property type="molecule type" value="Genomic_DNA"/>
</dbReference>
<proteinExistence type="predicted"/>
<keyword evidence="1" id="KW-1133">Transmembrane helix</keyword>
<feature type="transmembrane region" description="Helical" evidence="1">
    <location>
        <begin position="68"/>
        <end position="87"/>
    </location>
</feature>
<keyword evidence="1" id="KW-0472">Membrane</keyword>
<gene>
    <name evidence="2" type="ORF">GPY61_10345</name>
</gene>
<keyword evidence="1" id="KW-0812">Transmembrane</keyword>
<organism evidence="2 3">
    <name type="scientific">Massilia cellulosiltytica</name>
    <dbReference type="NCBI Taxonomy" id="2683234"/>
    <lineage>
        <taxon>Bacteria</taxon>
        <taxon>Pseudomonadati</taxon>
        <taxon>Pseudomonadota</taxon>
        <taxon>Betaproteobacteria</taxon>
        <taxon>Burkholderiales</taxon>
        <taxon>Oxalobacteraceae</taxon>
        <taxon>Telluria group</taxon>
        <taxon>Massilia</taxon>
    </lineage>
</organism>
<keyword evidence="3" id="KW-1185">Reference proteome</keyword>
<comment type="caution">
    <text evidence="2">The sequence shown here is derived from an EMBL/GenBank/DDBJ whole genome shotgun (WGS) entry which is preliminary data.</text>
</comment>